<dbReference type="Proteomes" id="UP000017052">
    <property type="component" value="Unassembled WGS sequence"/>
</dbReference>
<proteinExistence type="predicted"/>
<accession>U2Q5C2</accession>
<feature type="compositionally biased region" description="Low complexity" evidence="1">
    <location>
        <begin position="28"/>
        <end position="38"/>
    </location>
</feature>
<gene>
    <name evidence="2" type="ORF">HMPREF0682_2759</name>
</gene>
<sequence>MGGPRADTPPAGRPSGPIATGRTRRVAGRGTAPRGGAA</sequence>
<evidence type="ECO:0000256" key="1">
    <source>
        <dbReference type="SAM" id="MobiDB-lite"/>
    </source>
</evidence>
<feature type="region of interest" description="Disordered" evidence="1">
    <location>
        <begin position="1"/>
        <end position="38"/>
    </location>
</feature>
<protein>
    <submittedName>
        <fullName evidence="2">Uncharacterized protein</fullName>
    </submittedName>
</protein>
<dbReference type="EMBL" id="ACVN02000276">
    <property type="protein sequence ID" value="ERK51561.1"/>
    <property type="molecule type" value="Genomic_DNA"/>
</dbReference>
<organism evidence="2 3">
    <name type="scientific">Propionibacterium acidifaciens F0233</name>
    <dbReference type="NCBI Taxonomy" id="553198"/>
    <lineage>
        <taxon>Bacteria</taxon>
        <taxon>Bacillati</taxon>
        <taxon>Actinomycetota</taxon>
        <taxon>Actinomycetes</taxon>
        <taxon>Propionibacteriales</taxon>
        <taxon>Propionibacteriaceae</taxon>
        <taxon>Propionibacterium</taxon>
    </lineage>
</organism>
<evidence type="ECO:0000313" key="3">
    <source>
        <dbReference type="Proteomes" id="UP000017052"/>
    </source>
</evidence>
<dbReference type="AlphaFoldDB" id="U2Q5C2"/>
<evidence type="ECO:0000313" key="2">
    <source>
        <dbReference type="EMBL" id="ERK51561.1"/>
    </source>
</evidence>
<keyword evidence="3" id="KW-1185">Reference proteome</keyword>
<reference evidence="2" key="1">
    <citation type="submission" date="2013-08" db="EMBL/GenBank/DDBJ databases">
        <authorList>
            <person name="Durkin A.S."/>
            <person name="Haft D.R."/>
            <person name="McCorrison J."/>
            <person name="Torralba M."/>
            <person name="Gillis M."/>
            <person name="Haft D.H."/>
            <person name="Methe B."/>
            <person name="Sutton G."/>
            <person name="Nelson K.E."/>
        </authorList>
    </citation>
    <scope>NUCLEOTIDE SEQUENCE [LARGE SCALE GENOMIC DNA]</scope>
    <source>
        <strain evidence="2">F0233</strain>
    </source>
</reference>
<comment type="caution">
    <text evidence="2">The sequence shown here is derived from an EMBL/GenBank/DDBJ whole genome shotgun (WGS) entry which is preliminary data.</text>
</comment>
<name>U2Q5C2_9ACTN</name>